<evidence type="ECO:0008006" key="5">
    <source>
        <dbReference type="Google" id="ProtNLM"/>
    </source>
</evidence>
<sequence>MVDTAGRLGSAGSLSLGTRPVEARPPTRTGPVVVMATFGFLVLVFTVYVWGRWVLSGNFKPVDPGPDPISTREQVCLILLQVGGSAAVLYLYTKFLILPWRRNGRISNDGLILLMLPFMWFWDPWMNYSQNWFTYNAHLVNLGSWTAQAPSYVAPNQDRMLEPLLVGSAYVWWVFPYMLFGCWALDKMRRRRPSMGMASVLFWGILGSILVEAVIEFITVRMGFYAFPGAPDHLLLWEGTRYQYSLIYAVVAGVGCFAWVAVRYFKDDRGYTLAERGAQNLRLSPGRTTFVRFLALLGGMTIAIAVFNVGCQFLALHSGTWPEEMPSYLSTTCPDHAVDPATCGGPGLPIPRSDG</sequence>
<feature type="transmembrane region" description="Helical" evidence="2">
    <location>
        <begin position="104"/>
        <end position="122"/>
    </location>
</feature>
<feature type="transmembrane region" description="Helical" evidence="2">
    <location>
        <begin position="242"/>
        <end position="262"/>
    </location>
</feature>
<organism evidence="3 4">
    <name type="scientific">Sporichthya brevicatena</name>
    <dbReference type="NCBI Taxonomy" id="171442"/>
    <lineage>
        <taxon>Bacteria</taxon>
        <taxon>Bacillati</taxon>
        <taxon>Actinomycetota</taxon>
        <taxon>Actinomycetes</taxon>
        <taxon>Sporichthyales</taxon>
        <taxon>Sporichthyaceae</taxon>
        <taxon>Sporichthya</taxon>
    </lineage>
</organism>
<evidence type="ECO:0000256" key="1">
    <source>
        <dbReference type="SAM" id="MobiDB-lite"/>
    </source>
</evidence>
<evidence type="ECO:0000313" key="4">
    <source>
        <dbReference type="Proteomes" id="UP001500957"/>
    </source>
</evidence>
<keyword evidence="2" id="KW-0812">Transmembrane</keyword>
<dbReference type="InterPro" id="IPR033459">
    <property type="entry name" value="AveC-like"/>
</dbReference>
<dbReference type="Pfam" id="PF17198">
    <property type="entry name" value="AveC_like"/>
    <property type="match status" value="1"/>
</dbReference>
<feature type="transmembrane region" description="Helical" evidence="2">
    <location>
        <begin position="197"/>
        <end position="222"/>
    </location>
</feature>
<feature type="transmembrane region" description="Helical" evidence="2">
    <location>
        <begin position="32"/>
        <end position="51"/>
    </location>
</feature>
<comment type="caution">
    <text evidence="3">The sequence shown here is derived from an EMBL/GenBank/DDBJ whole genome shotgun (WGS) entry which is preliminary data.</text>
</comment>
<reference evidence="4" key="1">
    <citation type="journal article" date="2019" name="Int. J. Syst. Evol. Microbiol.">
        <title>The Global Catalogue of Microorganisms (GCM) 10K type strain sequencing project: providing services to taxonomists for standard genome sequencing and annotation.</title>
        <authorList>
            <consortium name="The Broad Institute Genomics Platform"/>
            <consortium name="The Broad Institute Genome Sequencing Center for Infectious Disease"/>
            <person name="Wu L."/>
            <person name="Ma J."/>
        </authorList>
    </citation>
    <scope>NUCLEOTIDE SEQUENCE [LARGE SCALE GENOMIC DNA]</scope>
    <source>
        <strain evidence="4">JCM 10671</strain>
    </source>
</reference>
<dbReference type="EMBL" id="BAAAHE010000014">
    <property type="protein sequence ID" value="GAA0617580.1"/>
    <property type="molecule type" value="Genomic_DNA"/>
</dbReference>
<dbReference type="Proteomes" id="UP001500957">
    <property type="component" value="Unassembled WGS sequence"/>
</dbReference>
<name>A0ABP3RUD8_9ACTN</name>
<feature type="transmembrane region" description="Helical" evidence="2">
    <location>
        <begin position="290"/>
        <end position="315"/>
    </location>
</feature>
<keyword evidence="2" id="KW-0472">Membrane</keyword>
<dbReference type="RefSeq" id="WP_344604161.1">
    <property type="nucleotide sequence ID" value="NZ_BAAAHE010000014.1"/>
</dbReference>
<feature type="region of interest" description="Disordered" evidence="1">
    <location>
        <begin position="1"/>
        <end position="24"/>
    </location>
</feature>
<feature type="transmembrane region" description="Helical" evidence="2">
    <location>
        <begin position="164"/>
        <end position="185"/>
    </location>
</feature>
<proteinExistence type="predicted"/>
<evidence type="ECO:0000313" key="3">
    <source>
        <dbReference type="EMBL" id="GAA0617580.1"/>
    </source>
</evidence>
<evidence type="ECO:0000256" key="2">
    <source>
        <dbReference type="SAM" id="Phobius"/>
    </source>
</evidence>
<feature type="compositionally biased region" description="Low complexity" evidence="1">
    <location>
        <begin position="1"/>
        <end position="19"/>
    </location>
</feature>
<accession>A0ABP3RUD8</accession>
<protein>
    <recommendedName>
        <fullName evidence="5">Spirocyclase, AveC family</fullName>
    </recommendedName>
</protein>
<keyword evidence="4" id="KW-1185">Reference proteome</keyword>
<gene>
    <name evidence="3" type="ORF">GCM10009547_19810</name>
</gene>
<keyword evidence="2" id="KW-1133">Transmembrane helix</keyword>
<feature type="transmembrane region" description="Helical" evidence="2">
    <location>
        <begin position="71"/>
        <end position="92"/>
    </location>
</feature>